<keyword evidence="9" id="KW-1185">Reference proteome</keyword>
<dbReference type="Gene3D" id="3.30.70.20">
    <property type="match status" value="1"/>
</dbReference>
<comment type="cofactor">
    <cofactor evidence="1">
        <name>[3Fe-4S] cluster</name>
        <dbReference type="ChEBI" id="CHEBI:21137"/>
    </cofactor>
</comment>
<dbReference type="PANTHER" id="PTHR36923">
    <property type="entry name" value="FERREDOXIN"/>
    <property type="match status" value="1"/>
</dbReference>
<keyword evidence="7" id="KW-0003">3Fe-4S</keyword>
<proteinExistence type="predicted"/>
<protein>
    <submittedName>
        <fullName evidence="8">Ferredoxin</fullName>
    </submittedName>
</protein>
<dbReference type="Proteomes" id="UP000660454">
    <property type="component" value="Unassembled WGS sequence"/>
</dbReference>
<reference evidence="8 9" key="1">
    <citation type="submission" date="2021-01" db="EMBL/GenBank/DDBJ databases">
        <title>Whole genome shotgun sequence of Microbispora siamensis NBRC 104113.</title>
        <authorList>
            <person name="Komaki H."/>
            <person name="Tamura T."/>
        </authorList>
    </citation>
    <scope>NUCLEOTIDE SEQUENCE [LARGE SCALE GENOMIC DNA]</scope>
    <source>
        <strain evidence="8 9">NBRC 104113</strain>
    </source>
</reference>
<evidence type="ECO:0000313" key="9">
    <source>
        <dbReference type="Proteomes" id="UP000660454"/>
    </source>
</evidence>
<evidence type="ECO:0000256" key="3">
    <source>
        <dbReference type="ARBA" id="ARBA00022723"/>
    </source>
</evidence>
<evidence type="ECO:0000256" key="6">
    <source>
        <dbReference type="ARBA" id="ARBA00023014"/>
    </source>
</evidence>
<evidence type="ECO:0000256" key="7">
    <source>
        <dbReference type="ARBA" id="ARBA00023291"/>
    </source>
</evidence>
<keyword evidence="3" id="KW-0479">Metal-binding</keyword>
<keyword evidence="4" id="KW-0249">Electron transport</keyword>
<name>A0ABQ4H073_9ACTN</name>
<evidence type="ECO:0000313" key="8">
    <source>
        <dbReference type="EMBL" id="GIH67086.1"/>
    </source>
</evidence>
<dbReference type="EMBL" id="BOOF01000066">
    <property type="protein sequence ID" value="GIH67086.1"/>
    <property type="molecule type" value="Genomic_DNA"/>
</dbReference>
<keyword evidence="2" id="KW-0813">Transport</keyword>
<comment type="caution">
    <text evidence="8">The sequence shown here is derived from an EMBL/GenBank/DDBJ whole genome shotgun (WGS) entry which is preliminary data.</text>
</comment>
<organism evidence="8 9">
    <name type="scientific">Microbispora siamensis</name>
    <dbReference type="NCBI Taxonomy" id="564413"/>
    <lineage>
        <taxon>Bacteria</taxon>
        <taxon>Bacillati</taxon>
        <taxon>Actinomycetota</taxon>
        <taxon>Actinomycetes</taxon>
        <taxon>Streptosporangiales</taxon>
        <taxon>Streptosporangiaceae</taxon>
        <taxon>Microbispora</taxon>
    </lineage>
</organism>
<evidence type="ECO:0000256" key="1">
    <source>
        <dbReference type="ARBA" id="ARBA00001927"/>
    </source>
</evidence>
<dbReference type="Pfam" id="PF13459">
    <property type="entry name" value="Fer4_15"/>
    <property type="match status" value="1"/>
</dbReference>
<evidence type="ECO:0000256" key="5">
    <source>
        <dbReference type="ARBA" id="ARBA00023004"/>
    </source>
</evidence>
<dbReference type="SUPFAM" id="SSF54862">
    <property type="entry name" value="4Fe-4S ferredoxins"/>
    <property type="match status" value="1"/>
</dbReference>
<evidence type="ECO:0000256" key="4">
    <source>
        <dbReference type="ARBA" id="ARBA00022982"/>
    </source>
</evidence>
<gene>
    <name evidence="8" type="primary">fer_3</name>
    <name evidence="8" type="ORF">Msi02_79030</name>
</gene>
<dbReference type="InterPro" id="IPR051269">
    <property type="entry name" value="Fe-S_cluster_ET"/>
</dbReference>
<keyword evidence="6" id="KW-0411">Iron-sulfur</keyword>
<sequence length="72" mass="7723">MVTAVWVSADQERCISGGRCMAATSEVFDQNEDGLVVVLTPQVAPELEDRVRKAAYLCPSRAIRIGDGPSEG</sequence>
<accession>A0ABQ4H073</accession>
<dbReference type="PANTHER" id="PTHR36923:SF3">
    <property type="entry name" value="FERREDOXIN"/>
    <property type="match status" value="1"/>
</dbReference>
<keyword evidence="5" id="KW-0408">Iron</keyword>
<evidence type="ECO:0000256" key="2">
    <source>
        <dbReference type="ARBA" id="ARBA00022448"/>
    </source>
</evidence>